<dbReference type="InterPro" id="IPR029787">
    <property type="entry name" value="Nucleotide_cyclase"/>
</dbReference>
<dbReference type="AlphaFoldDB" id="A0A1Y5TM87"/>
<dbReference type="PANTHER" id="PTHR45138">
    <property type="entry name" value="REGULATORY COMPONENTS OF SENSORY TRANSDUCTION SYSTEM"/>
    <property type="match status" value="1"/>
</dbReference>
<dbReference type="PROSITE" id="PS50887">
    <property type="entry name" value="GGDEF"/>
    <property type="match status" value="1"/>
</dbReference>
<dbReference type="SUPFAM" id="SSF55073">
    <property type="entry name" value="Nucleotide cyclase"/>
    <property type="match status" value="1"/>
</dbReference>
<keyword evidence="3" id="KW-0812">Transmembrane</keyword>
<gene>
    <name evidence="5" type="primary">ycdT</name>
    <name evidence="5" type="ORF">AQS8620_03008</name>
</gene>
<name>A0A1Y5TM87_9RHOB</name>
<keyword evidence="6" id="KW-1185">Reference proteome</keyword>
<dbReference type="GO" id="GO:0005886">
    <property type="term" value="C:plasma membrane"/>
    <property type="evidence" value="ECO:0007669"/>
    <property type="project" value="TreeGrafter"/>
</dbReference>
<keyword evidence="5" id="KW-0808">Transferase</keyword>
<sequence length="492" mass="53599">MSEDVELVKRISRLGSVSYRPLLSFIRLRMFFSRMAVIISVCLLVATPLDLLAPMRSYFGVATLSPLTLLAVLSQALGIVLAPRFGRKHDHSWLLGSSVAAAIALARLAEIYVVPVEFISAPLNMLLHEEIRGVSAMGSNTAVSVLLIALSVLLRRRAPYLALWSVIIGISQPVIGLVGYSYGFAPLFGQMSIPSIGLLLLNGLAALTLFPRTALLRSIFNSAAHGRFARNQLLLSFVVLWILGFALRHAPVYISAQHAMAVMVSGMLLLLFFLISVSAQMTERAECTRRKLERELSQMLMRDPLTGAANRRAVDVFVQNALRRSRSGKRGLGNRPRGALGVMLIDLDHFKEVNDRFGHRTGDDVLSGVASVLRARIKRSDLLARWGGEEFLVLMPDVTGVDEVRDLAQTLRESVAAHVRISRTGAGGVAQSIQVTASFGCAIVGREEQDHAAAVRRADEALYAAKFRGRNCVVVEESVDAPQLATVTVQVG</sequence>
<dbReference type="PANTHER" id="PTHR45138:SF9">
    <property type="entry name" value="DIGUANYLATE CYCLASE DGCM-RELATED"/>
    <property type="match status" value="1"/>
</dbReference>
<dbReference type="GO" id="GO:0043709">
    <property type="term" value="P:cell adhesion involved in single-species biofilm formation"/>
    <property type="evidence" value="ECO:0007669"/>
    <property type="project" value="TreeGrafter"/>
</dbReference>
<evidence type="ECO:0000313" key="5">
    <source>
        <dbReference type="EMBL" id="SLN65248.1"/>
    </source>
</evidence>
<dbReference type="Gene3D" id="3.30.70.270">
    <property type="match status" value="1"/>
</dbReference>
<comment type="catalytic activity">
    <reaction evidence="2">
        <text>2 GTP = 3',3'-c-di-GMP + 2 diphosphate</text>
        <dbReference type="Rhea" id="RHEA:24898"/>
        <dbReference type="ChEBI" id="CHEBI:33019"/>
        <dbReference type="ChEBI" id="CHEBI:37565"/>
        <dbReference type="ChEBI" id="CHEBI:58805"/>
        <dbReference type="EC" id="2.7.7.65"/>
    </reaction>
</comment>
<proteinExistence type="predicted"/>
<dbReference type="InterPro" id="IPR043128">
    <property type="entry name" value="Rev_trsase/Diguanyl_cyclase"/>
</dbReference>
<dbReference type="SMART" id="SM00267">
    <property type="entry name" value="GGDEF"/>
    <property type="match status" value="1"/>
</dbReference>
<protein>
    <recommendedName>
        <fullName evidence="1">diguanylate cyclase</fullName>
        <ecNumber evidence="1">2.7.7.65</ecNumber>
    </recommendedName>
</protein>
<dbReference type="GO" id="GO:0052621">
    <property type="term" value="F:diguanylate cyclase activity"/>
    <property type="evidence" value="ECO:0007669"/>
    <property type="project" value="UniProtKB-EC"/>
</dbReference>
<dbReference type="Pfam" id="PF00990">
    <property type="entry name" value="GGDEF"/>
    <property type="match status" value="1"/>
</dbReference>
<evidence type="ECO:0000256" key="1">
    <source>
        <dbReference type="ARBA" id="ARBA00012528"/>
    </source>
</evidence>
<dbReference type="InterPro" id="IPR000160">
    <property type="entry name" value="GGDEF_dom"/>
</dbReference>
<dbReference type="NCBIfam" id="TIGR00254">
    <property type="entry name" value="GGDEF"/>
    <property type="match status" value="1"/>
</dbReference>
<dbReference type="EMBL" id="FWFS01000012">
    <property type="protein sequence ID" value="SLN65248.1"/>
    <property type="molecule type" value="Genomic_DNA"/>
</dbReference>
<feature type="transmembrane region" description="Helical" evidence="3">
    <location>
        <begin position="233"/>
        <end position="254"/>
    </location>
</feature>
<dbReference type="FunFam" id="3.30.70.270:FF:000001">
    <property type="entry name" value="Diguanylate cyclase domain protein"/>
    <property type="match status" value="1"/>
</dbReference>
<feature type="domain" description="GGDEF" evidence="4">
    <location>
        <begin position="338"/>
        <end position="478"/>
    </location>
</feature>
<evidence type="ECO:0000259" key="4">
    <source>
        <dbReference type="PROSITE" id="PS50887"/>
    </source>
</evidence>
<reference evidence="5 6" key="1">
    <citation type="submission" date="2017-03" db="EMBL/GenBank/DDBJ databases">
        <authorList>
            <person name="Afonso C.L."/>
            <person name="Miller P.J."/>
            <person name="Scott M.A."/>
            <person name="Spackman E."/>
            <person name="Goraichik I."/>
            <person name="Dimitrov K.M."/>
            <person name="Suarez D.L."/>
            <person name="Swayne D.E."/>
        </authorList>
    </citation>
    <scope>NUCLEOTIDE SEQUENCE [LARGE SCALE GENOMIC DNA]</scope>
    <source>
        <strain evidence="5 6">CECT 8620</strain>
    </source>
</reference>
<feature type="transmembrane region" description="Helical" evidence="3">
    <location>
        <begin position="31"/>
        <end position="52"/>
    </location>
</feature>
<keyword evidence="3" id="KW-0472">Membrane</keyword>
<evidence type="ECO:0000256" key="3">
    <source>
        <dbReference type="SAM" id="Phobius"/>
    </source>
</evidence>
<dbReference type="Proteomes" id="UP000193862">
    <property type="component" value="Unassembled WGS sequence"/>
</dbReference>
<keyword evidence="3" id="KW-1133">Transmembrane helix</keyword>
<keyword evidence="5" id="KW-0548">Nucleotidyltransferase</keyword>
<evidence type="ECO:0000256" key="2">
    <source>
        <dbReference type="ARBA" id="ARBA00034247"/>
    </source>
</evidence>
<feature type="transmembrane region" description="Helical" evidence="3">
    <location>
        <begin position="260"/>
        <end position="281"/>
    </location>
</feature>
<feature type="transmembrane region" description="Helical" evidence="3">
    <location>
        <begin position="93"/>
        <end position="114"/>
    </location>
</feature>
<dbReference type="EC" id="2.7.7.65" evidence="1"/>
<dbReference type="InterPro" id="IPR050469">
    <property type="entry name" value="Diguanylate_Cyclase"/>
</dbReference>
<feature type="transmembrane region" description="Helical" evidence="3">
    <location>
        <begin position="58"/>
        <end position="81"/>
    </location>
</feature>
<feature type="transmembrane region" description="Helical" evidence="3">
    <location>
        <begin position="191"/>
        <end position="212"/>
    </location>
</feature>
<organism evidence="5 6">
    <name type="scientific">Aquimixticola soesokkakensis</name>
    <dbReference type="NCBI Taxonomy" id="1519096"/>
    <lineage>
        <taxon>Bacteria</taxon>
        <taxon>Pseudomonadati</taxon>
        <taxon>Pseudomonadota</taxon>
        <taxon>Alphaproteobacteria</taxon>
        <taxon>Rhodobacterales</taxon>
        <taxon>Paracoccaceae</taxon>
        <taxon>Aquimixticola</taxon>
    </lineage>
</organism>
<dbReference type="GO" id="GO:1902201">
    <property type="term" value="P:negative regulation of bacterial-type flagellum-dependent cell motility"/>
    <property type="evidence" value="ECO:0007669"/>
    <property type="project" value="TreeGrafter"/>
</dbReference>
<evidence type="ECO:0000313" key="6">
    <source>
        <dbReference type="Proteomes" id="UP000193862"/>
    </source>
</evidence>
<feature type="transmembrane region" description="Helical" evidence="3">
    <location>
        <begin position="161"/>
        <end position="185"/>
    </location>
</feature>
<accession>A0A1Y5TM87</accession>
<dbReference type="CDD" id="cd01949">
    <property type="entry name" value="GGDEF"/>
    <property type="match status" value="1"/>
</dbReference>
<feature type="transmembrane region" description="Helical" evidence="3">
    <location>
        <begin position="134"/>
        <end position="154"/>
    </location>
</feature>